<proteinExistence type="inferred from homology"/>
<dbReference type="SFLD" id="SFLDS00019">
    <property type="entry name" value="Glutathione_Transferase_(cytos"/>
    <property type="match status" value="1"/>
</dbReference>
<reference evidence="5 6" key="1">
    <citation type="submission" date="2015-07" db="EMBL/GenBank/DDBJ databases">
        <authorList>
            <person name="Noorani M."/>
        </authorList>
    </citation>
    <scope>NUCLEOTIDE SEQUENCE [LARGE SCALE GENOMIC DNA]</scope>
    <source>
        <strain evidence="5 6">KCTC 42284</strain>
    </source>
</reference>
<dbReference type="EMBL" id="CP012154">
    <property type="protein sequence ID" value="AKS41163.1"/>
    <property type="molecule type" value="Genomic_DNA"/>
</dbReference>
<dbReference type="AlphaFoldDB" id="A0A0K0XU06"/>
<dbReference type="OrthoDB" id="5740960at2"/>
<dbReference type="Gene3D" id="1.20.1050.10">
    <property type="match status" value="1"/>
</dbReference>
<dbReference type="Gene3D" id="3.40.30.10">
    <property type="entry name" value="Glutaredoxin"/>
    <property type="match status" value="1"/>
</dbReference>
<dbReference type="PROSITE" id="PS50405">
    <property type="entry name" value="GST_CTER"/>
    <property type="match status" value="1"/>
</dbReference>
<accession>A0A0K0XU06</accession>
<dbReference type="InterPro" id="IPR036249">
    <property type="entry name" value="Thioredoxin-like_sf"/>
</dbReference>
<dbReference type="Pfam" id="PF00043">
    <property type="entry name" value="GST_C"/>
    <property type="match status" value="1"/>
</dbReference>
<dbReference type="Proteomes" id="UP000066624">
    <property type="component" value="Chromosome"/>
</dbReference>
<protein>
    <recommendedName>
        <fullName evidence="1">glutathione transferase</fullName>
        <ecNumber evidence="1">2.5.1.18</ecNumber>
    </recommendedName>
</protein>
<dbReference type="KEGG" id="wma:WM2015_782"/>
<dbReference type="InterPro" id="IPR040079">
    <property type="entry name" value="Glutathione_S-Trfase"/>
</dbReference>
<organism evidence="5 6">
    <name type="scientific">Wenzhouxiangella marina</name>
    <dbReference type="NCBI Taxonomy" id="1579979"/>
    <lineage>
        <taxon>Bacteria</taxon>
        <taxon>Pseudomonadati</taxon>
        <taxon>Pseudomonadota</taxon>
        <taxon>Gammaproteobacteria</taxon>
        <taxon>Chromatiales</taxon>
        <taxon>Wenzhouxiangellaceae</taxon>
        <taxon>Wenzhouxiangella</taxon>
    </lineage>
</organism>
<dbReference type="SUPFAM" id="SSF47616">
    <property type="entry name" value="GST C-terminal domain-like"/>
    <property type="match status" value="1"/>
</dbReference>
<dbReference type="PROSITE" id="PS50404">
    <property type="entry name" value="GST_NTER"/>
    <property type="match status" value="1"/>
</dbReference>
<dbReference type="InterPro" id="IPR004045">
    <property type="entry name" value="Glutathione_S-Trfase_N"/>
</dbReference>
<dbReference type="PANTHER" id="PTHR44051:SF9">
    <property type="entry name" value="GLUTATHIONE S-TRANSFERASE 1"/>
    <property type="match status" value="1"/>
</dbReference>
<dbReference type="InterPro" id="IPR036282">
    <property type="entry name" value="Glutathione-S-Trfase_C_sf"/>
</dbReference>
<dbReference type="GO" id="GO:0004364">
    <property type="term" value="F:glutathione transferase activity"/>
    <property type="evidence" value="ECO:0007669"/>
    <property type="project" value="UniProtKB-EC"/>
</dbReference>
<comment type="similarity">
    <text evidence="4">Belongs to the GST superfamily.</text>
</comment>
<name>A0A0K0XU06_9GAMM</name>
<dbReference type="FunFam" id="3.40.30.10:FF:000156">
    <property type="entry name" value="Glutathione S-transferase 1"/>
    <property type="match status" value="1"/>
</dbReference>
<dbReference type="GO" id="GO:0004601">
    <property type="term" value="F:peroxidase activity"/>
    <property type="evidence" value="ECO:0007669"/>
    <property type="project" value="UniProtKB-ARBA"/>
</dbReference>
<dbReference type="PATRIC" id="fig|1579979.3.peg.798"/>
<dbReference type="CDD" id="cd03046">
    <property type="entry name" value="GST_N_GTT1_like"/>
    <property type="match status" value="1"/>
</dbReference>
<dbReference type="SFLD" id="SFLDG00358">
    <property type="entry name" value="Main_(cytGST)"/>
    <property type="match status" value="1"/>
</dbReference>
<dbReference type="Pfam" id="PF02798">
    <property type="entry name" value="GST_N"/>
    <property type="match status" value="1"/>
</dbReference>
<evidence type="ECO:0000256" key="1">
    <source>
        <dbReference type="ARBA" id="ARBA00012452"/>
    </source>
</evidence>
<keyword evidence="6" id="KW-1185">Reference proteome</keyword>
<sequence length="223" mass="25161">MITVHHLEHSRSQRVLWMLEELGAEYEIKRYERDPETRLAPPSLKKVHPLGKSPVVVDDGRVVAESGTILEYLARKHGKGRWAPAATSDAYWDFSYWMHYAEGSLMPPLLLRLVFDMVSTRSPLLIKPLAKGISAQVGKAFINPQIRTHLDFVESHLDGRDWFVGDRISAADVQMCFPLEAANARGLIGEQRPNIRAFVDRCHSRPAYLRALEAGGPYDYGPA</sequence>
<comment type="catalytic activity">
    <reaction evidence="3">
        <text>RX + glutathione = an S-substituted glutathione + a halide anion + H(+)</text>
        <dbReference type="Rhea" id="RHEA:16437"/>
        <dbReference type="ChEBI" id="CHEBI:15378"/>
        <dbReference type="ChEBI" id="CHEBI:16042"/>
        <dbReference type="ChEBI" id="CHEBI:17792"/>
        <dbReference type="ChEBI" id="CHEBI:57925"/>
        <dbReference type="ChEBI" id="CHEBI:90779"/>
        <dbReference type="EC" id="2.5.1.18"/>
    </reaction>
</comment>
<dbReference type="CDD" id="cd03189">
    <property type="entry name" value="GST_C_GTT1_like"/>
    <property type="match status" value="1"/>
</dbReference>
<dbReference type="EC" id="2.5.1.18" evidence="1"/>
<dbReference type="SFLD" id="SFLDG01150">
    <property type="entry name" value="Main.1:_Beta-like"/>
    <property type="match status" value="1"/>
</dbReference>
<dbReference type="GO" id="GO:0005737">
    <property type="term" value="C:cytoplasm"/>
    <property type="evidence" value="ECO:0007669"/>
    <property type="project" value="UniProtKB-ARBA"/>
</dbReference>
<dbReference type="STRING" id="1579979.WM2015_782"/>
<evidence type="ECO:0000256" key="4">
    <source>
        <dbReference type="RuleBase" id="RU003494"/>
    </source>
</evidence>
<evidence type="ECO:0000256" key="2">
    <source>
        <dbReference type="ARBA" id="ARBA00022679"/>
    </source>
</evidence>
<evidence type="ECO:0000256" key="3">
    <source>
        <dbReference type="ARBA" id="ARBA00047960"/>
    </source>
</evidence>
<dbReference type="InterPro" id="IPR010987">
    <property type="entry name" value="Glutathione-S-Trfase_C-like"/>
</dbReference>
<dbReference type="PANTHER" id="PTHR44051">
    <property type="entry name" value="GLUTATHIONE S-TRANSFERASE-RELATED"/>
    <property type="match status" value="1"/>
</dbReference>
<gene>
    <name evidence="5" type="ORF">WM2015_782</name>
</gene>
<evidence type="ECO:0000313" key="6">
    <source>
        <dbReference type="Proteomes" id="UP000066624"/>
    </source>
</evidence>
<keyword evidence="2 5" id="KW-0808">Transferase</keyword>
<dbReference type="SUPFAM" id="SSF52833">
    <property type="entry name" value="Thioredoxin-like"/>
    <property type="match status" value="1"/>
</dbReference>
<dbReference type="InterPro" id="IPR004046">
    <property type="entry name" value="GST_C"/>
</dbReference>
<dbReference type="RefSeq" id="WP_049724819.1">
    <property type="nucleotide sequence ID" value="NZ_CP012154.1"/>
</dbReference>
<evidence type="ECO:0000313" key="5">
    <source>
        <dbReference type="EMBL" id="AKS41163.1"/>
    </source>
</evidence>